<organism evidence="2 3">
    <name type="scientific">Streptomyces lonegramiae</name>
    <dbReference type="NCBI Taxonomy" id="3075524"/>
    <lineage>
        <taxon>Bacteria</taxon>
        <taxon>Bacillati</taxon>
        <taxon>Actinomycetota</taxon>
        <taxon>Actinomycetes</taxon>
        <taxon>Kitasatosporales</taxon>
        <taxon>Streptomycetaceae</taxon>
        <taxon>Streptomyces</taxon>
    </lineage>
</organism>
<proteinExistence type="predicted"/>
<dbReference type="PANTHER" id="PTHR36503:SF3">
    <property type="entry name" value="BLR0126 PROTEIN"/>
    <property type="match status" value="1"/>
</dbReference>
<dbReference type="SUPFAM" id="SSF54593">
    <property type="entry name" value="Glyoxalase/Bleomycin resistance protein/Dihydroxybiphenyl dioxygenase"/>
    <property type="match status" value="1"/>
</dbReference>
<evidence type="ECO:0000313" key="3">
    <source>
        <dbReference type="Proteomes" id="UP001180754"/>
    </source>
</evidence>
<dbReference type="Proteomes" id="UP001180754">
    <property type="component" value="Unassembled WGS sequence"/>
</dbReference>
<name>A0ABU2XUP5_9ACTN</name>
<dbReference type="RefSeq" id="WP_311729811.1">
    <property type="nucleotide sequence ID" value="NZ_JAVRFD010000032.1"/>
</dbReference>
<evidence type="ECO:0000259" key="1">
    <source>
        <dbReference type="PROSITE" id="PS51819"/>
    </source>
</evidence>
<dbReference type="InterPro" id="IPR029068">
    <property type="entry name" value="Glyas_Bleomycin-R_OHBP_Dase"/>
</dbReference>
<dbReference type="InterPro" id="IPR037523">
    <property type="entry name" value="VOC_core"/>
</dbReference>
<dbReference type="PANTHER" id="PTHR36503">
    <property type="entry name" value="BLR2520 PROTEIN"/>
    <property type="match status" value="1"/>
</dbReference>
<evidence type="ECO:0000313" key="2">
    <source>
        <dbReference type="EMBL" id="MDT0549255.1"/>
    </source>
</evidence>
<protein>
    <submittedName>
        <fullName evidence="2">VOC family protein</fullName>
    </submittedName>
</protein>
<dbReference type="Pfam" id="PF00903">
    <property type="entry name" value="Glyoxalase"/>
    <property type="match status" value="1"/>
</dbReference>
<sequence>MTARFDAVGLVATDLAASLAFYRRLGVNIPADADTQPHVEATLPGGLRLLWDTVEVVRSFDPGWTPPPSGSGRIGLAFLCDSPADVDKTYAELVESGAGRGHREPWDAFWGQRYATVLDPDGNGVDLFAPLATD</sequence>
<gene>
    <name evidence="2" type="ORF">RND15_42280</name>
</gene>
<dbReference type="EMBL" id="JAVRFD010000032">
    <property type="protein sequence ID" value="MDT0549255.1"/>
    <property type="molecule type" value="Genomic_DNA"/>
</dbReference>
<dbReference type="InterPro" id="IPR004360">
    <property type="entry name" value="Glyas_Fos-R_dOase_dom"/>
</dbReference>
<dbReference type="Gene3D" id="3.10.180.10">
    <property type="entry name" value="2,3-Dihydroxybiphenyl 1,2-Dioxygenase, domain 1"/>
    <property type="match status" value="1"/>
</dbReference>
<keyword evidence="3" id="KW-1185">Reference proteome</keyword>
<comment type="caution">
    <text evidence="2">The sequence shown here is derived from an EMBL/GenBank/DDBJ whole genome shotgun (WGS) entry which is preliminary data.</text>
</comment>
<dbReference type="PROSITE" id="PS51819">
    <property type="entry name" value="VOC"/>
    <property type="match status" value="1"/>
</dbReference>
<reference evidence="2" key="1">
    <citation type="submission" date="2024-05" db="EMBL/GenBank/DDBJ databases">
        <title>30 novel species of actinomycetes from the DSMZ collection.</title>
        <authorList>
            <person name="Nouioui I."/>
        </authorList>
    </citation>
    <scope>NUCLEOTIDE SEQUENCE</scope>
    <source>
        <strain evidence="2">DSM 41529</strain>
    </source>
</reference>
<feature type="domain" description="VOC" evidence="1">
    <location>
        <begin position="4"/>
        <end position="130"/>
    </location>
</feature>
<accession>A0ABU2XUP5</accession>